<dbReference type="Pfam" id="PF02583">
    <property type="entry name" value="Trns_repr_metal"/>
    <property type="match status" value="1"/>
</dbReference>
<evidence type="ECO:0000313" key="4">
    <source>
        <dbReference type="Proteomes" id="UP000198797"/>
    </source>
</evidence>
<dbReference type="STRING" id="121616.GA0070216_10215"/>
<protein>
    <submittedName>
        <fullName evidence="3">DNA-binding transcriptional regulator, FrmR family</fullName>
    </submittedName>
</protein>
<proteinExistence type="inferred from homology"/>
<accession>A0A1C4V021</accession>
<dbReference type="GO" id="GO:0003677">
    <property type="term" value="F:DNA binding"/>
    <property type="evidence" value="ECO:0007669"/>
    <property type="project" value="UniProtKB-KW"/>
</dbReference>
<dbReference type="Gene3D" id="1.20.58.1000">
    <property type="entry name" value="Metal-sensitive repressor, helix protomer"/>
    <property type="match status" value="1"/>
</dbReference>
<name>A0A1C4V021_9ACTN</name>
<dbReference type="AlphaFoldDB" id="A0A1C4V021"/>
<evidence type="ECO:0000256" key="1">
    <source>
        <dbReference type="ARBA" id="ARBA00005428"/>
    </source>
</evidence>
<evidence type="ECO:0000313" key="3">
    <source>
        <dbReference type="EMBL" id="SCE77215.1"/>
    </source>
</evidence>
<reference evidence="4" key="1">
    <citation type="submission" date="2016-06" db="EMBL/GenBank/DDBJ databases">
        <authorList>
            <person name="Varghese N."/>
            <person name="Submissions Spin"/>
        </authorList>
    </citation>
    <scope>NUCLEOTIDE SEQUENCE [LARGE SCALE GENOMIC DNA]</scope>
    <source>
        <strain evidence="4">DSM 44100</strain>
    </source>
</reference>
<organism evidence="3 4">
    <name type="scientific">Micromonospora matsumotoense</name>
    <dbReference type="NCBI Taxonomy" id="121616"/>
    <lineage>
        <taxon>Bacteria</taxon>
        <taxon>Bacillati</taxon>
        <taxon>Actinomycetota</taxon>
        <taxon>Actinomycetes</taxon>
        <taxon>Micromonosporales</taxon>
        <taxon>Micromonosporaceae</taxon>
        <taxon>Micromonospora</taxon>
    </lineage>
</organism>
<dbReference type="GO" id="GO:0045892">
    <property type="term" value="P:negative regulation of DNA-templated transcription"/>
    <property type="evidence" value="ECO:0007669"/>
    <property type="project" value="UniProtKB-ARBA"/>
</dbReference>
<evidence type="ECO:0000256" key="2">
    <source>
        <dbReference type="ARBA" id="ARBA00023008"/>
    </source>
</evidence>
<gene>
    <name evidence="3" type="ORF">GA0070216_10215</name>
</gene>
<keyword evidence="4" id="KW-1185">Reference proteome</keyword>
<dbReference type="GO" id="GO:0046872">
    <property type="term" value="F:metal ion binding"/>
    <property type="evidence" value="ECO:0007669"/>
    <property type="project" value="InterPro"/>
</dbReference>
<comment type="similarity">
    <text evidence="1">Belongs to the CsoR family.</text>
</comment>
<dbReference type="InterPro" id="IPR003735">
    <property type="entry name" value="Metal_Tscrpt_repr"/>
</dbReference>
<dbReference type="Proteomes" id="UP000198797">
    <property type="component" value="Unassembled WGS sequence"/>
</dbReference>
<sequence>MPARPSPGRAGGSGGRGQLNAVIEMMENGEDCREASTQLAAVSKAIDRAGFKVIASGLRRCDAARARGETPEMTEAELEKLFWALA</sequence>
<dbReference type="InterPro" id="IPR038390">
    <property type="entry name" value="Metal_Tscrpt_repr_sf"/>
</dbReference>
<dbReference type="RefSeq" id="WP_245722289.1">
    <property type="nucleotide sequence ID" value="NZ_FMCU01000002.1"/>
</dbReference>
<keyword evidence="2" id="KW-0186">Copper</keyword>
<keyword evidence="3" id="KW-0238">DNA-binding</keyword>
<dbReference type="EMBL" id="FMCU01000002">
    <property type="protein sequence ID" value="SCE77215.1"/>
    <property type="molecule type" value="Genomic_DNA"/>
</dbReference>